<evidence type="ECO:0000313" key="1">
    <source>
        <dbReference type="EMBL" id="PWU22574.1"/>
    </source>
</evidence>
<protein>
    <submittedName>
        <fullName evidence="1">Uncharacterized protein</fullName>
    </submittedName>
</protein>
<name>A0A317JLV2_9BACT</name>
<reference evidence="1 2" key="1">
    <citation type="submission" date="2018-02" db="EMBL/GenBank/DDBJ databases">
        <title>Genomic Reconstructions from Amazon Rainforest and Pasture Soil Reveal Novel Insights into the Physiology of Candidate Phyla in Tropical Sites.</title>
        <authorList>
            <person name="Kroeger M.E."/>
            <person name="Delmont T."/>
            <person name="Eren A.M."/>
            <person name="Guo J."/>
            <person name="Meyer K.M."/>
            <person name="Khan K."/>
            <person name="Rodrigues J.L.M."/>
            <person name="Bohannan B.J.M."/>
            <person name="Tringe S."/>
            <person name="Borges C.D."/>
            <person name="Tiedje J."/>
            <person name="Tsai S.M."/>
            <person name="Nusslein K."/>
        </authorList>
    </citation>
    <scope>NUCLEOTIDE SEQUENCE [LARGE SCALE GENOMIC DNA]</scope>
    <source>
        <strain evidence="1">Amazon FNV 2010 28 9</strain>
    </source>
</reference>
<accession>A0A317JLV2</accession>
<evidence type="ECO:0000313" key="2">
    <source>
        <dbReference type="Proteomes" id="UP000246104"/>
    </source>
</evidence>
<dbReference type="AlphaFoldDB" id="A0A317JLV2"/>
<proteinExistence type="predicted"/>
<gene>
    <name evidence="1" type="ORF">C5B42_05630</name>
</gene>
<comment type="caution">
    <text evidence="1">The sequence shown here is derived from an EMBL/GenBank/DDBJ whole genome shotgun (WGS) entry which is preliminary data.</text>
</comment>
<dbReference type="EMBL" id="PSRQ01000061">
    <property type="protein sequence ID" value="PWU22574.1"/>
    <property type="molecule type" value="Genomic_DNA"/>
</dbReference>
<dbReference type="Proteomes" id="UP000246104">
    <property type="component" value="Unassembled WGS sequence"/>
</dbReference>
<sequence>MSHEQDKSRFQTIRFDYLTPAVKETLLALLQRVENDETVIDTLYLSGNGEVRANLSVLEDKTYLSRAATNAHRLHAQRERQTRQAKEPYAYELLVMLASLYFFQMKDDGAWEIKHIAPADQENPFAVSSWQDKDRVRLTSILLNQFISLVHNA</sequence>
<organism evidence="1 2">
    <name type="scientific">Candidatus Cerribacteria bacterium 'Amazon FNV 2010 28 9'</name>
    <dbReference type="NCBI Taxonomy" id="2081795"/>
    <lineage>
        <taxon>Bacteria</taxon>
        <taxon>Candidatus Cerribacteria</taxon>
    </lineage>
</organism>